<organism evidence="2 3">
    <name type="scientific">Westerdykella ornata</name>
    <dbReference type="NCBI Taxonomy" id="318751"/>
    <lineage>
        <taxon>Eukaryota</taxon>
        <taxon>Fungi</taxon>
        <taxon>Dikarya</taxon>
        <taxon>Ascomycota</taxon>
        <taxon>Pezizomycotina</taxon>
        <taxon>Dothideomycetes</taxon>
        <taxon>Pleosporomycetidae</taxon>
        <taxon>Pleosporales</taxon>
        <taxon>Sporormiaceae</taxon>
        <taxon>Westerdykella</taxon>
    </lineage>
</organism>
<accession>A0A6A6JR98</accession>
<dbReference type="GeneID" id="54552803"/>
<feature type="region of interest" description="Disordered" evidence="1">
    <location>
        <begin position="108"/>
        <end position="144"/>
    </location>
</feature>
<feature type="compositionally biased region" description="Basic residues" evidence="1">
    <location>
        <begin position="133"/>
        <end position="142"/>
    </location>
</feature>
<dbReference type="AlphaFoldDB" id="A0A6A6JR98"/>
<proteinExistence type="predicted"/>
<keyword evidence="3" id="KW-1185">Reference proteome</keyword>
<feature type="compositionally biased region" description="Basic and acidic residues" evidence="1">
    <location>
        <begin position="580"/>
        <end position="589"/>
    </location>
</feature>
<evidence type="ECO:0000256" key="1">
    <source>
        <dbReference type="SAM" id="MobiDB-lite"/>
    </source>
</evidence>
<dbReference type="OrthoDB" id="3791931at2759"/>
<dbReference type="EMBL" id="ML986487">
    <property type="protein sequence ID" value="KAF2278907.1"/>
    <property type="molecule type" value="Genomic_DNA"/>
</dbReference>
<name>A0A6A6JR98_WESOR</name>
<feature type="compositionally biased region" description="Polar residues" evidence="1">
    <location>
        <begin position="108"/>
        <end position="121"/>
    </location>
</feature>
<sequence>MTPRLPKPGPSAEAANATPTADNIGQQGVSSANGHGSLPVPTRRQRNARLTHPDYAPRPQPLKARGPAGESVASSTACSTPANSNAIMVSNGQHSGFLAVLVPDATHPQLSVSSGNPGTTSRADETQDQTAPRRVRVAKRPKVNQPAVSDIALSGIHPRGNTGRNFSNALDVNTTNAVVHFEPPENDDTIPTTDHKEQEIVKTLVDAIYHVDPPLPNAKPYTVAFQARWINRTHYKPAHIEMLAWEIVQKTIKIHTEGWTEPIYDESLMAQILTTKHMKFAERMTSIESLLKGSKDACESALKREKIWTIIGTAPIMFDRLSVNKKQNKTKAKRLEIAKAVEAEIEKLKRASGDSIPAAAQLNDTASSSVSTAAVASADNAASDTVQDGLRRHEVSAVDPNPIVADGVNQTSAFETHQAKTANAIQTSQEMAAVHGQRFTAACDNAPCFPFSAVLSDSQSIITQSPSDGTTTQPPIGFNHPSVCSESGISSFGDSFDVGTFPQLQQGLGDLPLGEPTTFLDQSQCNYPGHTACGTEPSFVWSDRLLGRAAPDLVHHSDTTVHQTSWIQPLASAIGKRSRDHSGGEKDADFDGQCLHEAPLLKKARVSKTPRVPNARSPKK</sequence>
<dbReference type="RefSeq" id="XP_033656446.1">
    <property type="nucleotide sequence ID" value="XM_033799628.1"/>
</dbReference>
<evidence type="ECO:0000313" key="3">
    <source>
        <dbReference type="Proteomes" id="UP000800097"/>
    </source>
</evidence>
<dbReference type="Proteomes" id="UP000800097">
    <property type="component" value="Unassembled WGS sequence"/>
</dbReference>
<feature type="compositionally biased region" description="Polar residues" evidence="1">
    <location>
        <begin position="17"/>
        <end position="34"/>
    </location>
</feature>
<feature type="region of interest" description="Disordered" evidence="1">
    <location>
        <begin position="1"/>
        <end position="80"/>
    </location>
</feature>
<evidence type="ECO:0000313" key="2">
    <source>
        <dbReference type="EMBL" id="KAF2278907.1"/>
    </source>
</evidence>
<feature type="region of interest" description="Disordered" evidence="1">
    <location>
        <begin position="574"/>
        <end position="620"/>
    </location>
</feature>
<gene>
    <name evidence="2" type="ORF">EI97DRAFT_440411</name>
</gene>
<protein>
    <submittedName>
        <fullName evidence="2">Uncharacterized protein</fullName>
    </submittedName>
</protein>
<reference evidence="2" key="1">
    <citation type="journal article" date="2020" name="Stud. Mycol.">
        <title>101 Dothideomycetes genomes: a test case for predicting lifestyles and emergence of pathogens.</title>
        <authorList>
            <person name="Haridas S."/>
            <person name="Albert R."/>
            <person name="Binder M."/>
            <person name="Bloem J."/>
            <person name="Labutti K."/>
            <person name="Salamov A."/>
            <person name="Andreopoulos B."/>
            <person name="Baker S."/>
            <person name="Barry K."/>
            <person name="Bills G."/>
            <person name="Bluhm B."/>
            <person name="Cannon C."/>
            <person name="Castanera R."/>
            <person name="Culley D."/>
            <person name="Daum C."/>
            <person name="Ezra D."/>
            <person name="Gonzalez J."/>
            <person name="Henrissat B."/>
            <person name="Kuo A."/>
            <person name="Liang C."/>
            <person name="Lipzen A."/>
            <person name="Lutzoni F."/>
            <person name="Magnuson J."/>
            <person name="Mondo S."/>
            <person name="Nolan M."/>
            <person name="Ohm R."/>
            <person name="Pangilinan J."/>
            <person name="Park H.-J."/>
            <person name="Ramirez L."/>
            <person name="Alfaro M."/>
            <person name="Sun H."/>
            <person name="Tritt A."/>
            <person name="Yoshinaga Y."/>
            <person name="Zwiers L.-H."/>
            <person name="Turgeon B."/>
            <person name="Goodwin S."/>
            <person name="Spatafora J."/>
            <person name="Crous P."/>
            <person name="Grigoriev I."/>
        </authorList>
    </citation>
    <scope>NUCLEOTIDE SEQUENCE</scope>
    <source>
        <strain evidence="2">CBS 379.55</strain>
    </source>
</reference>